<evidence type="ECO:0000256" key="2">
    <source>
        <dbReference type="ARBA" id="ARBA00023125"/>
    </source>
</evidence>
<keyword evidence="7" id="KW-1185">Reference proteome</keyword>
<evidence type="ECO:0000313" key="6">
    <source>
        <dbReference type="EMBL" id="MBP3963973.1"/>
    </source>
</evidence>
<dbReference type="Pfam" id="PF12833">
    <property type="entry name" value="HTH_18"/>
    <property type="match status" value="1"/>
</dbReference>
<dbReference type="PRINTS" id="PR00032">
    <property type="entry name" value="HTHARAC"/>
</dbReference>
<keyword evidence="1" id="KW-0805">Transcription regulation</keyword>
<sequence length="750" mass="86162">MGKIGLLKHAAGSLFIQLLLSFLAILIPLISFFFFSFTLLKNHATDEVIKYNTLSMNKTIENYENHFNQIRNIGLDLLLDEKLTTLNRPTLDYLNGRSLMRSINSYLSHKDIAVQNIFIYFKKSNFVISGDRGASANEMFTHYYQSADYSPAFWSEQFSKPGSYSILPSSTFQEKTINQLTAKGRYMPVIVRNKFFPDYQVIVMLDLNQMLRDFHDSSQDQFILLDSSGNRLAADNVGEQVEATLPAWDSDSNYVNRNEIYYFTKTGAVTGIRYVKIVPDNQISAQISKINSILLTLLIVFTIVSICAAWFFTKRFHNPVKRIMESIQTLNAPSAVQSSIHEFKYINDQVRHLVQTNNTIDQANSRKNSLLSYFAFMNKIKNIKLKDQELYDFSIQEPYRLLLFRLQFTPSFFRDIDADEGKASFFVREYIDSHLKTYVQTQTIQLEHDLILSLVIGDSIQEDIPSFLGSLKTVFDLDQRYWSITIGVGSLYRHSADLTRAYEQVQALLDYRKLDNVTQIISAAEPQPDWHAAMTGGQEQELYTNLSAGNEEFVLRIVSKVLGQLEKKAATAIQYFDFAENIAQLVTKTFASLHLDSQALQSYLALSGKPRSCSNQEELQHYLIKLLTFAMARVNEKKASRDNIIEFVMKYMEQHYRDDITLDILSDKLNISASYLSTYFKSKTGMNFIDYINNYRIDLAKSLLKGADLRIQDVASQVGYQNINSFNRMFKKISGVTPSEFRKQQYLIEG</sequence>
<feature type="transmembrane region" description="Helical" evidence="4">
    <location>
        <begin position="15"/>
        <end position="40"/>
    </location>
</feature>
<evidence type="ECO:0000256" key="1">
    <source>
        <dbReference type="ARBA" id="ARBA00023015"/>
    </source>
</evidence>
<dbReference type="Gene3D" id="1.10.10.60">
    <property type="entry name" value="Homeodomain-like"/>
    <property type="match status" value="2"/>
</dbReference>
<keyword evidence="4" id="KW-1133">Transmembrane helix</keyword>
<evidence type="ECO:0000256" key="4">
    <source>
        <dbReference type="SAM" id="Phobius"/>
    </source>
</evidence>
<dbReference type="RefSeq" id="WP_210658879.1">
    <property type="nucleotide sequence ID" value="NZ_JAGKSP010000005.1"/>
</dbReference>
<evidence type="ECO:0000259" key="5">
    <source>
        <dbReference type="PROSITE" id="PS01124"/>
    </source>
</evidence>
<dbReference type="SMART" id="SM00342">
    <property type="entry name" value="HTH_ARAC"/>
    <property type="match status" value="1"/>
</dbReference>
<evidence type="ECO:0000313" key="7">
    <source>
        <dbReference type="Proteomes" id="UP000673394"/>
    </source>
</evidence>
<name>A0ABS5CET2_9BACL</name>
<dbReference type="InterPro" id="IPR018062">
    <property type="entry name" value="HTH_AraC-typ_CS"/>
</dbReference>
<feature type="transmembrane region" description="Helical" evidence="4">
    <location>
        <begin position="293"/>
        <end position="312"/>
    </location>
</feature>
<dbReference type="InterPro" id="IPR020449">
    <property type="entry name" value="Tscrpt_reg_AraC-type_HTH"/>
</dbReference>
<dbReference type="InterPro" id="IPR009057">
    <property type="entry name" value="Homeodomain-like_sf"/>
</dbReference>
<keyword evidence="4" id="KW-0472">Membrane</keyword>
<protein>
    <submittedName>
        <fullName evidence="6">Helix-turn-helix transcriptional regulator</fullName>
    </submittedName>
</protein>
<organism evidence="6 7">
    <name type="scientific">Paenibacillus lignilyticus</name>
    <dbReference type="NCBI Taxonomy" id="1172615"/>
    <lineage>
        <taxon>Bacteria</taxon>
        <taxon>Bacillati</taxon>
        <taxon>Bacillota</taxon>
        <taxon>Bacilli</taxon>
        <taxon>Bacillales</taxon>
        <taxon>Paenibacillaceae</taxon>
        <taxon>Paenibacillus</taxon>
    </lineage>
</organism>
<dbReference type="PROSITE" id="PS00041">
    <property type="entry name" value="HTH_ARAC_FAMILY_1"/>
    <property type="match status" value="1"/>
</dbReference>
<reference evidence="6 7" key="1">
    <citation type="submission" date="2021-04" db="EMBL/GenBank/DDBJ databases">
        <title>Paenibacillus sp. DLE-14 whole genome sequence.</title>
        <authorList>
            <person name="Ham Y.J."/>
        </authorList>
    </citation>
    <scope>NUCLEOTIDE SEQUENCE [LARGE SCALE GENOMIC DNA]</scope>
    <source>
        <strain evidence="6 7">DLE-14</strain>
    </source>
</reference>
<proteinExistence type="predicted"/>
<dbReference type="Proteomes" id="UP000673394">
    <property type="component" value="Unassembled WGS sequence"/>
</dbReference>
<dbReference type="SUPFAM" id="SSF46689">
    <property type="entry name" value="Homeodomain-like"/>
    <property type="match status" value="2"/>
</dbReference>
<evidence type="ECO:0000256" key="3">
    <source>
        <dbReference type="ARBA" id="ARBA00023163"/>
    </source>
</evidence>
<dbReference type="PANTHER" id="PTHR43280">
    <property type="entry name" value="ARAC-FAMILY TRANSCRIPTIONAL REGULATOR"/>
    <property type="match status" value="1"/>
</dbReference>
<dbReference type="PROSITE" id="PS01124">
    <property type="entry name" value="HTH_ARAC_FAMILY_2"/>
    <property type="match status" value="1"/>
</dbReference>
<dbReference type="EMBL" id="JAGKSP010000005">
    <property type="protein sequence ID" value="MBP3963973.1"/>
    <property type="molecule type" value="Genomic_DNA"/>
</dbReference>
<comment type="caution">
    <text evidence="6">The sequence shown here is derived from an EMBL/GenBank/DDBJ whole genome shotgun (WGS) entry which is preliminary data.</text>
</comment>
<dbReference type="InterPro" id="IPR018060">
    <property type="entry name" value="HTH_AraC"/>
</dbReference>
<gene>
    <name evidence="6" type="ORF">I8J30_14750</name>
</gene>
<accession>A0ABS5CET2</accession>
<keyword evidence="4" id="KW-0812">Transmembrane</keyword>
<feature type="domain" description="HTH araC/xylS-type" evidence="5">
    <location>
        <begin position="646"/>
        <end position="744"/>
    </location>
</feature>
<keyword evidence="3" id="KW-0804">Transcription</keyword>
<keyword evidence="2" id="KW-0238">DNA-binding</keyword>
<dbReference type="PANTHER" id="PTHR43280:SF2">
    <property type="entry name" value="HTH-TYPE TRANSCRIPTIONAL REGULATOR EXSA"/>
    <property type="match status" value="1"/>
</dbReference>